<dbReference type="EMBL" id="KQ086082">
    <property type="protein sequence ID" value="KLO08666.1"/>
    <property type="molecule type" value="Genomic_DNA"/>
</dbReference>
<evidence type="ECO:0000256" key="5">
    <source>
        <dbReference type="ARBA" id="ARBA00023239"/>
    </source>
</evidence>
<dbReference type="OrthoDB" id="6486656at2759"/>
<evidence type="ECO:0000313" key="8">
    <source>
        <dbReference type="Proteomes" id="UP000053477"/>
    </source>
</evidence>
<evidence type="ECO:0000256" key="3">
    <source>
        <dbReference type="ARBA" id="ARBA00022723"/>
    </source>
</evidence>
<accession>A0A0H2RV34</accession>
<comment type="similarity">
    <text evidence="2 6">Belongs to the terpene synthase family.</text>
</comment>
<evidence type="ECO:0000256" key="2">
    <source>
        <dbReference type="ARBA" id="ARBA00006333"/>
    </source>
</evidence>
<dbReference type="Pfam" id="PF19086">
    <property type="entry name" value="Terpene_syn_C_2"/>
    <property type="match status" value="1"/>
</dbReference>
<gene>
    <name evidence="7" type="ORF">SCHPADRAFT_600636</name>
</gene>
<dbReference type="GO" id="GO:0046872">
    <property type="term" value="F:metal ion binding"/>
    <property type="evidence" value="ECO:0007669"/>
    <property type="project" value="UniProtKB-KW"/>
</dbReference>
<evidence type="ECO:0000313" key="7">
    <source>
        <dbReference type="EMBL" id="KLO08666.1"/>
    </source>
</evidence>
<comment type="cofactor">
    <cofactor evidence="1 6">
        <name>Mg(2+)</name>
        <dbReference type="ChEBI" id="CHEBI:18420"/>
    </cofactor>
</comment>
<keyword evidence="8" id="KW-1185">Reference proteome</keyword>
<dbReference type="EC" id="4.2.3.-" evidence="6"/>
<dbReference type="GO" id="GO:0008299">
    <property type="term" value="P:isoprenoid biosynthetic process"/>
    <property type="evidence" value="ECO:0007669"/>
    <property type="project" value="UniProtKB-ARBA"/>
</dbReference>
<evidence type="ECO:0000256" key="6">
    <source>
        <dbReference type="RuleBase" id="RU366034"/>
    </source>
</evidence>
<dbReference type="InterPro" id="IPR034686">
    <property type="entry name" value="Terpene_cyclase-like_2"/>
</dbReference>
<dbReference type="InterPro" id="IPR008949">
    <property type="entry name" value="Isoprenoid_synthase_dom_sf"/>
</dbReference>
<keyword evidence="5 6" id="KW-0456">Lyase</keyword>
<evidence type="ECO:0000256" key="4">
    <source>
        <dbReference type="ARBA" id="ARBA00022842"/>
    </source>
</evidence>
<dbReference type="PANTHER" id="PTHR35201:SF4">
    <property type="entry name" value="BETA-PINACENE SYNTHASE-RELATED"/>
    <property type="match status" value="1"/>
</dbReference>
<sequence length="292" mass="32903">MKTNVKLEMLELFNSYMFPEAGLEELRMCCDCINALTALDDITDAQNGEDAQQSTNTFLAAILEKPSTVTSIYQMASQLRETITRKAPADCMRRFVEQCEKYCAAVVKEAELRDRGLTLDKESFTNFWREFSATQLVAGLVQCAHDIDLPDDVFDNDVFRLVYWAGVDMLCLSNDLYSYNREQAKGVTGNKMITVVIKERGYTLQQAADFIGEEHQRLVAQMADTSATMPSFGAKVDGDVQKYIRAMERCVAGNIIWSLETPRYFGVRSAPLQRDKIVELWDVEGLSGGIET</sequence>
<keyword evidence="3 6" id="KW-0479">Metal-binding</keyword>
<proteinExistence type="inferred from homology"/>
<dbReference type="AlphaFoldDB" id="A0A0H2RV34"/>
<protein>
    <recommendedName>
        <fullName evidence="6">Terpene synthase</fullName>
        <ecNumber evidence="6">4.2.3.-</ecNumber>
    </recommendedName>
</protein>
<evidence type="ECO:0000256" key="1">
    <source>
        <dbReference type="ARBA" id="ARBA00001946"/>
    </source>
</evidence>
<dbReference type="Gene3D" id="1.10.600.10">
    <property type="entry name" value="Farnesyl Diphosphate Synthase"/>
    <property type="match status" value="1"/>
</dbReference>
<keyword evidence="4 6" id="KW-0460">Magnesium</keyword>
<organism evidence="7 8">
    <name type="scientific">Schizopora paradoxa</name>
    <dbReference type="NCBI Taxonomy" id="27342"/>
    <lineage>
        <taxon>Eukaryota</taxon>
        <taxon>Fungi</taxon>
        <taxon>Dikarya</taxon>
        <taxon>Basidiomycota</taxon>
        <taxon>Agaricomycotina</taxon>
        <taxon>Agaricomycetes</taxon>
        <taxon>Hymenochaetales</taxon>
        <taxon>Schizoporaceae</taxon>
        <taxon>Schizopora</taxon>
    </lineage>
</organism>
<dbReference type="PANTHER" id="PTHR35201">
    <property type="entry name" value="TERPENE SYNTHASE"/>
    <property type="match status" value="1"/>
</dbReference>
<dbReference type="Proteomes" id="UP000053477">
    <property type="component" value="Unassembled WGS sequence"/>
</dbReference>
<dbReference type="InParanoid" id="A0A0H2RV34"/>
<dbReference type="SUPFAM" id="SSF48576">
    <property type="entry name" value="Terpenoid synthases"/>
    <property type="match status" value="1"/>
</dbReference>
<dbReference type="GO" id="GO:0010333">
    <property type="term" value="F:terpene synthase activity"/>
    <property type="evidence" value="ECO:0007669"/>
    <property type="project" value="InterPro"/>
</dbReference>
<reference evidence="7 8" key="1">
    <citation type="submission" date="2015-04" db="EMBL/GenBank/DDBJ databases">
        <title>Complete genome sequence of Schizopora paradoxa KUC8140, a cosmopolitan wood degrader in East Asia.</title>
        <authorList>
            <consortium name="DOE Joint Genome Institute"/>
            <person name="Min B."/>
            <person name="Park H."/>
            <person name="Jang Y."/>
            <person name="Kim J.-J."/>
            <person name="Kim K.H."/>
            <person name="Pangilinan J."/>
            <person name="Lipzen A."/>
            <person name="Riley R."/>
            <person name="Grigoriev I.V."/>
            <person name="Spatafora J.W."/>
            <person name="Choi I.-G."/>
        </authorList>
    </citation>
    <scope>NUCLEOTIDE SEQUENCE [LARGE SCALE GENOMIC DNA]</scope>
    <source>
        <strain evidence="7 8">KUC8140</strain>
    </source>
</reference>
<name>A0A0H2RV34_9AGAM</name>